<evidence type="ECO:0000313" key="3">
    <source>
        <dbReference type="Proteomes" id="UP001165565"/>
    </source>
</evidence>
<dbReference type="RefSeq" id="WP_265271508.1">
    <property type="nucleotide sequence ID" value="NZ_JANFAV010000022.1"/>
</dbReference>
<feature type="transmembrane region" description="Helical" evidence="1">
    <location>
        <begin position="38"/>
        <end position="60"/>
    </location>
</feature>
<accession>A0AA41ZD13</accession>
<reference evidence="2" key="1">
    <citation type="submission" date="2022-06" db="EMBL/GenBank/DDBJ databases">
        <title>Sphingomonas sp. nov. isolated from rhizosphere soil of tomato.</title>
        <authorList>
            <person name="Dong H."/>
            <person name="Gao R."/>
        </authorList>
    </citation>
    <scope>NUCLEOTIDE SEQUENCE</scope>
    <source>
        <strain evidence="2">MMSM24</strain>
    </source>
</reference>
<feature type="transmembrane region" description="Helical" evidence="1">
    <location>
        <begin position="6"/>
        <end position="26"/>
    </location>
</feature>
<keyword evidence="1" id="KW-0472">Membrane</keyword>
<sequence>MTIQVAIMYAVAVVLALTGAGLLLALMRPSGPAKVYVFRMTGIMALAAGAVLAMSATAMWRGGLT</sequence>
<organism evidence="2 3">
    <name type="scientific">Sphingomonas lycopersici</name>
    <dbReference type="NCBI Taxonomy" id="2951807"/>
    <lineage>
        <taxon>Bacteria</taxon>
        <taxon>Pseudomonadati</taxon>
        <taxon>Pseudomonadota</taxon>
        <taxon>Alphaproteobacteria</taxon>
        <taxon>Sphingomonadales</taxon>
        <taxon>Sphingomonadaceae</taxon>
        <taxon>Sphingomonas</taxon>
    </lineage>
</organism>
<comment type="caution">
    <text evidence="2">The sequence shown here is derived from an EMBL/GenBank/DDBJ whole genome shotgun (WGS) entry which is preliminary data.</text>
</comment>
<proteinExistence type="predicted"/>
<keyword evidence="1" id="KW-1133">Transmembrane helix</keyword>
<dbReference type="AlphaFoldDB" id="A0AA41ZD13"/>
<name>A0AA41ZD13_9SPHN</name>
<evidence type="ECO:0000313" key="2">
    <source>
        <dbReference type="EMBL" id="MCW6537449.1"/>
    </source>
</evidence>
<dbReference type="EMBL" id="JANFAV010000022">
    <property type="protein sequence ID" value="MCW6537449.1"/>
    <property type="molecule type" value="Genomic_DNA"/>
</dbReference>
<evidence type="ECO:0000256" key="1">
    <source>
        <dbReference type="SAM" id="Phobius"/>
    </source>
</evidence>
<keyword evidence="3" id="KW-1185">Reference proteome</keyword>
<dbReference type="Proteomes" id="UP001165565">
    <property type="component" value="Unassembled WGS sequence"/>
</dbReference>
<gene>
    <name evidence="2" type="ORF">NEE01_21940</name>
</gene>
<keyword evidence="1" id="KW-0812">Transmembrane</keyword>
<protein>
    <submittedName>
        <fullName evidence="2">Uncharacterized protein</fullName>
    </submittedName>
</protein>